<dbReference type="Gene3D" id="3.30.70.100">
    <property type="match status" value="1"/>
</dbReference>
<reference evidence="3 4" key="1">
    <citation type="journal article" date="2016" name="Nat. Commun.">
        <title>Thousands of microbial genomes shed light on interconnected biogeochemical processes in an aquifer system.</title>
        <authorList>
            <person name="Anantharaman K."/>
            <person name="Brown C.T."/>
            <person name="Hug L.A."/>
            <person name="Sharon I."/>
            <person name="Castelle C.J."/>
            <person name="Probst A.J."/>
            <person name="Thomas B.C."/>
            <person name="Singh A."/>
            <person name="Wilkins M.J."/>
            <person name="Karaoz U."/>
            <person name="Brodie E.L."/>
            <person name="Williams K.H."/>
            <person name="Hubbard S.S."/>
            <person name="Banfield J.F."/>
        </authorList>
    </citation>
    <scope>NUCLEOTIDE SEQUENCE [LARGE SCALE GENOMIC DNA]</scope>
</reference>
<organism evidence="3 4">
    <name type="scientific">Candidatus Buchananbacteria bacterium RIFCSPHIGHO2_02_FULL_56_16</name>
    <dbReference type="NCBI Taxonomy" id="1797542"/>
    <lineage>
        <taxon>Bacteria</taxon>
        <taxon>Candidatus Buchananiibacteriota</taxon>
    </lineage>
</organism>
<dbReference type="InterPro" id="IPR006121">
    <property type="entry name" value="HMA_dom"/>
</dbReference>
<dbReference type="EMBL" id="MHIL01000010">
    <property type="protein sequence ID" value="OGY52022.1"/>
    <property type="molecule type" value="Genomic_DNA"/>
</dbReference>
<feature type="transmembrane region" description="Helical" evidence="1">
    <location>
        <begin position="160"/>
        <end position="184"/>
    </location>
</feature>
<dbReference type="Proteomes" id="UP000177310">
    <property type="component" value="Unassembled WGS sequence"/>
</dbReference>
<evidence type="ECO:0000259" key="2">
    <source>
        <dbReference type="PROSITE" id="PS50846"/>
    </source>
</evidence>
<gene>
    <name evidence="3" type="ORF">A3J59_03840</name>
</gene>
<feature type="transmembrane region" description="Helical" evidence="1">
    <location>
        <begin position="244"/>
        <end position="265"/>
    </location>
</feature>
<feature type="domain" description="HMA" evidence="2">
    <location>
        <begin position="1"/>
        <end position="57"/>
    </location>
</feature>
<sequence>MHCQSCEVLIERKFRQVAGVERVSVSHAAKRAIVRYSTRPDVAALQQAIGADGYRITAADGQAVDLAPAAQRGRGAEYLQIGAIFLIMVALYLLLGKLNLIPRGFGISENMNYGLVFGIGLVASITTCMAVTGGLLLAAAARYAEQHPGVSASRKFRPLLYFNLGRLGGYTLFGGLVGALGSVISFSDRFNGMVIIVASIAMILLGLQLLHFFPGLQRLSVKLPKGLSHKIHDLAESDSKAAPITLGALTFFLPCGFTQALQLYVLSQGGIARGALLMFFFALGTMPALLSVSALSSVLRGSPQQLLLKVAGVTAILLGVFNIQNGLVLAGNPFTALRQSPPAATAQAVDPNVQIVNGTQVLKMQVSGTEYIPAQFTVKKGMPVVWEIDGSRAAGCMSSFIAPKLGIREFLPKNSIKRIAFTPTQTGTFEFSCAMGMGTPGAAIIVVDGDQPAAAPRQKQPACDPKVANCLTS</sequence>
<dbReference type="InterPro" id="IPR028096">
    <property type="entry name" value="EfeO_Cupredoxin"/>
</dbReference>
<dbReference type="Gene3D" id="2.60.40.420">
    <property type="entry name" value="Cupredoxins - blue copper proteins"/>
    <property type="match status" value="1"/>
</dbReference>
<dbReference type="CDD" id="cd00371">
    <property type="entry name" value="HMA"/>
    <property type="match status" value="1"/>
</dbReference>
<proteinExistence type="predicted"/>
<accession>A0A1G1YI60</accession>
<keyword evidence="1" id="KW-0472">Membrane</keyword>
<dbReference type="PROSITE" id="PS50846">
    <property type="entry name" value="HMA_2"/>
    <property type="match status" value="1"/>
</dbReference>
<dbReference type="STRING" id="1797542.A3J59_03840"/>
<dbReference type="InterPro" id="IPR039447">
    <property type="entry name" value="UreH-like_TM_dom"/>
</dbReference>
<dbReference type="SUPFAM" id="SSF55008">
    <property type="entry name" value="HMA, heavy metal-associated domain"/>
    <property type="match status" value="1"/>
</dbReference>
<dbReference type="PANTHER" id="PTHR42208">
    <property type="entry name" value="HEAVY METAL TRANSPORTER-RELATED"/>
    <property type="match status" value="1"/>
</dbReference>
<dbReference type="AlphaFoldDB" id="A0A1G1YI60"/>
<dbReference type="Pfam" id="PF00403">
    <property type="entry name" value="HMA"/>
    <property type="match status" value="1"/>
</dbReference>
<feature type="transmembrane region" description="Helical" evidence="1">
    <location>
        <begin position="78"/>
        <end position="95"/>
    </location>
</feature>
<keyword evidence="1" id="KW-0812">Transmembrane</keyword>
<dbReference type="PANTHER" id="PTHR42208:SF1">
    <property type="entry name" value="HEAVY METAL TRANSPORTER"/>
    <property type="match status" value="1"/>
</dbReference>
<dbReference type="InterPro" id="IPR036163">
    <property type="entry name" value="HMA_dom_sf"/>
</dbReference>
<feature type="transmembrane region" description="Helical" evidence="1">
    <location>
        <begin position="115"/>
        <end position="139"/>
    </location>
</feature>
<feature type="transmembrane region" description="Helical" evidence="1">
    <location>
        <begin position="277"/>
        <end position="299"/>
    </location>
</feature>
<evidence type="ECO:0000313" key="4">
    <source>
        <dbReference type="Proteomes" id="UP000177310"/>
    </source>
</evidence>
<keyword evidence="1" id="KW-1133">Transmembrane helix</keyword>
<comment type="caution">
    <text evidence="3">The sequence shown here is derived from an EMBL/GenBank/DDBJ whole genome shotgun (WGS) entry which is preliminary data.</text>
</comment>
<dbReference type="Pfam" id="PF13473">
    <property type="entry name" value="Cupredoxin_1"/>
    <property type="match status" value="1"/>
</dbReference>
<protein>
    <recommendedName>
        <fullName evidence="2">HMA domain-containing protein</fullName>
    </recommendedName>
</protein>
<dbReference type="InterPro" id="IPR008972">
    <property type="entry name" value="Cupredoxin"/>
</dbReference>
<dbReference type="GO" id="GO:0046872">
    <property type="term" value="F:metal ion binding"/>
    <property type="evidence" value="ECO:0007669"/>
    <property type="project" value="InterPro"/>
</dbReference>
<dbReference type="SUPFAM" id="SSF49503">
    <property type="entry name" value="Cupredoxins"/>
    <property type="match status" value="1"/>
</dbReference>
<evidence type="ECO:0000313" key="3">
    <source>
        <dbReference type="EMBL" id="OGY52022.1"/>
    </source>
</evidence>
<feature type="transmembrane region" description="Helical" evidence="1">
    <location>
        <begin position="190"/>
        <end position="213"/>
    </location>
</feature>
<evidence type="ECO:0000256" key="1">
    <source>
        <dbReference type="SAM" id="Phobius"/>
    </source>
</evidence>
<name>A0A1G1YI60_9BACT</name>
<dbReference type="Pfam" id="PF13386">
    <property type="entry name" value="DsbD_2"/>
    <property type="match status" value="1"/>
</dbReference>
<feature type="transmembrane region" description="Helical" evidence="1">
    <location>
        <begin position="306"/>
        <end position="323"/>
    </location>
</feature>